<organism evidence="2 3">
    <name type="scientific">Chloropicon roscoffensis</name>
    <dbReference type="NCBI Taxonomy" id="1461544"/>
    <lineage>
        <taxon>Eukaryota</taxon>
        <taxon>Viridiplantae</taxon>
        <taxon>Chlorophyta</taxon>
        <taxon>Chloropicophyceae</taxon>
        <taxon>Chloropicales</taxon>
        <taxon>Chloropicaceae</taxon>
        <taxon>Chloropicon</taxon>
    </lineage>
</organism>
<feature type="compositionally biased region" description="Low complexity" evidence="1">
    <location>
        <begin position="194"/>
        <end position="205"/>
    </location>
</feature>
<evidence type="ECO:0000313" key="3">
    <source>
        <dbReference type="Proteomes" id="UP001472866"/>
    </source>
</evidence>
<protein>
    <submittedName>
        <fullName evidence="2">Uncharacterized protein</fullName>
    </submittedName>
</protein>
<keyword evidence="3" id="KW-1185">Reference proteome</keyword>
<evidence type="ECO:0000313" key="2">
    <source>
        <dbReference type="EMBL" id="WZN66639.1"/>
    </source>
</evidence>
<evidence type="ECO:0000256" key="1">
    <source>
        <dbReference type="SAM" id="MobiDB-lite"/>
    </source>
</evidence>
<feature type="compositionally biased region" description="Acidic residues" evidence="1">
    <location>
        <begin position="143"/>
        <end position="156"/>
    </location>
</feature>
<name>A0AAX4PL31_9CHLO</name>
<proteinExistence type="predicted"/>
<gene>
    <name evidence="2" type="ORF">HKI87_16g82060</name>
</gene>
<feature type="region of interest" description="Disordered" evidence="1">
    <location>
        <begin position="1"/>
        <end position="38"/>
    </location>
</feature>
<reference evidence="2 3" key="1">
    <citation type="submission" date="2024-03" db="EMBL/GenBank/DDBJ databases">
        <title>Complete genome sequence of the green alga Chloropicon roscoffensis RCC1871.</title>
        <authorList>
            <person name="Lemieux C."/>
            <person name="Pombert J.-F."/>
            <person name="Otis C."/>
            <person name="Turmel M."/>
        </authorList>
    </citation>
    <scope>NUCLEOTIDE SEQUENCE [LARGE SCALE GENOMIC DNA]</scope>
    <source>
        <strain evidence="2 3">RCC1871</strain>
    </source>
</reference>
<dbReference type="EMBL" id="CP151516">
    <property type="protein sequence ID" value="WZN66639.1"/>
    <property type="molecule type" value="Genomic_DNA"/>
</dbReference>
<dbReference type="Proteomes" id="UP001472866">
    <property type="component" value="Chromosome 16"/>
</dbReference>
<sequence length="227" mass="25638">MVLLRSATRRETSTPRRSRSPTPPSPSSCSDGEGGGDGRILFWDLPPCPTKRTKKNKRLQLRTNALKLVWKKSPYYLRSEEHDDDAIFREKCKRLRLCTTLNPEHFPSELYEENSRARTGVEIARMVSTEDRRRACNGVRESEESDLEEDDLDDDFERIVREAATAATLVKREQEDRNPPAGPSIKREEEDPNASSSSSSAPPSSSDDDGFVPEDGKDPYDDESASF</sequence>
<feature type="region of interest" description="Disordered" evidence="1">
    <location>
        <begin position="135"/>
        <end position="227"/>
    </location>
</feature>
<accession>A0AAX4PL31</accession>
<dbReference type="AlphaFoldDB" id="A0AAX4PL31"/>